<dbReference type="GO" id="GO:0008236">
    <property type="term" value="F:serine-type peptidase activity"/>
    <property type="evidence" value="ECO:0007669"/>
    <property type="project" value="UniProtKB-KW"/>
</dbReference>
<evidence type="ECO:0000256" key="4">
    <source>
        <dbReference type="ARBA" id="ARBA00022801"/>
    </source>
</evidence>
<organism evidence="7 8">
    <name type="scientific">Listeria booriae</name>
    <dbReference type="NCBI Taxonomy" id="1552123"/>
    <lineage>
        <taxon>Bacteria</taxon>
        <taxon>Bacillati</taxon>
        <taxon>Bacillota</taxon>
        <taxon>Bacilli</taxon>
        <taxon>Bacillales</taxon>
        <taxon>Listeriaceae</taxon>
        <taxon>Listeria</taxon>
    </lineage>
</organism>
<evidence type="ECO:0000256" key="5">
    <source>
        <dbReference type="ARBA" id="ARBA00022825"/>
    </source>
</evidence>
<accession>A0A841XWQ8</accession>
<dbReference type="Gene3D" id="2.40.10.10">
    <property type="entry name" value="Trypsin-like serine proteases"/>
    <property type="match status" value="2"/>
</dbReference>
<dbReference type="AlphaFoldDB" id="A0A841XWQ8"/>
<dbReference type="EC" id="3.4.21.-" evidence="6"/>
<dbReference type="InterPro" id="IPR050966">
    <property type="entry name" value="Glutamyl_endopeptidase"/>
</dbReference>
<name>A0A841XWQ8_9LIST</name>
<evidence type="ECO:0000256" key="3">
    <source>
        <dbReference type="ARBA" id="ARBA00022729"/>
    </source>
</evidence>
<evidence type="ECO:0000313" key="8">
    <source>
        <dbReference type="Proteomes" id="UP000543379"/>
    </source>
</evidence>
<gene>
    <name evidence="7" type="ORF">HB811_05330</name>
</gene>
<keyword evidence="3 6" id="KW-0732">Signal</keyword>
<dbReference type="SUPFAM" id="SSF50494">
    <property type="entry name" value="Trypsin-like serine proteases"/>
    <property type="match status" value="1"/>
</dbReference>
<dbReference type="PANTHER" id="PTHR15462">
    <property type="entry name" value="SERINE PROTEASE"/>
    <property type="match status" value="1"/>
</dbReference>
<dbReference type="Pfam" id="PF13365">
    <property type="entry name" value="Trypsin_2"/>
    <property type="match status" value="1"/>
</dbReference>
<dbReference type="GO" id="GO:0006508">
    <property type="term" value="P:proteolysis"/>
    <property type="evidence" value="ECO:0007669"/>
    <property type="project" value="UniProtKB-KW"/>
</dbReference>
<dbReference type="InterPro" id="IPR043504">
    <property type="entry name" value="Peptidase_S1_PA_chymotrypsin"/>
</dbReference>
<dbReference type="InterPro" id="IPR008256">
    <property type="entry name" value="Peptidase_S1B"/>
</dbReference>
<dbReference type="EMBL" id="JAAROV010000001">
    <property type="protein sequence ID" value="MBC1316191.1"/>
    <property type="molecule type" value="Genomic_DNA"/>
</dbReference>
<dbReference type="PANTHER" id="PTHR15462:SF8">
    <property type="entry name" value="SERINE PROTEASE"/>
    <property type="match status" value="1"/>
</dbReference>
<evidence type="ECO:0000313" key="7">
    <source>
        <dbReference type="EMBL" id="MBC1316191.1"/>
    </source>
</evidence>
<protein>
    <recommendedName>
        <fullName evidence="6">Serine protease</fullName>
        <ecNumber evidence="6">3.4.21.-</ecNumber>
    </recommendedName>
</protein>
<proteinExistence type="inferred from homology"/>
<keyword evidence="5 6" id="KW-0720">Serine protease</keyword>
<dbReference type="RefSeq" id="WP_185382031.1">
    <property type="nucleotide sequence ID" value="NZ_JAAROV010000001.1"/>
</dbReference>
<comment type="caution">
    <text evidence="7">The sequence shown here is derived from an EMBL/GenBank/DDBJ whole genome shotgun (WGS) entry which is preliminary data.</text>
</comment>
<evidence type="ECO:0000256" key="2">
    <source>
        <dbReference type="ARBA" id="ARBA00022670"/>
    </source>
</evidence>
<evidence type="ECO:0000256" key="6">
    <source>
        <dbReference type="RuleBase" id="RU004296"/>
    </source>
</evidence>
<feature type="signal peptide" evidence="6">
    <location>
        <begin position="1"/>
        <end position="23"/>
    </location>
</feature>
<keyword evidence="2 6" id="KW-0645">Protease</keyword>
<dbReference type="Proteomes" id="UP000543379">
    <property type="component" value="Unassembled WGS sequence"/>
</dbReference>
<dbReference type="PRINTS" id="PR00839">
    <property type="entry name" value="V8PROTEASE"/>
</dbReference>
<dbReference type="InterPro" id="IPR009003">
    <property type="entry name" value="Peptidase_S1_PA"/>
</dbReference>
<comment type="similarity">
    <text evidence="1 6">Belongs to the peptidase S1B family.</text>
</comment>
<evidence type="ECO:0000256" key="1">
    <source>
        <dbReference type="ARBA" id="ARBA00008764"/>
    </source>
</evidence>
<feature type="chain" id="PRO_5033102835" description="Serine protease" evidence="6">
    <location>
        <begin position="24"/>
        <end position="317"/>
    </location>
</feature>
<sequence>MKNLIFIIVSALFLLPFQSNVMADEAPTNSVQEDPFEKVEASTQNVEIPIETNNAENQNNSEGKTARELFIKSYNEQNPDEKIDSSDIISGGIAVTPSKSLLKSIVGTDTRVKVNPKVSPYNKVCSLYMYYSYGNKFKEFVGTGFAINSTTIATAAHCIYSKADGGWANGVVASFGLNGYGNQILTAGNKSLTVPTKYTSTGQWQYDYGYIKTNKSISVVGSLTMTTPMGTNMDVTITGYPGEKSGYQYKSSGNATISTNRLAYNIDTTGGQSGSPILDKSNRVVGIHNYGINEVTGLNNAMNTGTKLTPAVINFFK</sequence>
<keyword evidence="4 6" id="KW-0378">Hydrolase</keyword>
<reference evidence="7 8" key="1">
    <citation type="submission" date="2020-03" db="EMBL/GenBank/DDBJ databases">
        <title>Soil Listeria distribution.</title>
        <authorList>
            <person name="Liao J."/>
            <person name="Wiedmann M."/>
        </authorList>
    </citation>
    <scope>NUCLEOTIDE SEQUENCE [LARGE SCALE GENOMIC DNA]</scope>
    <source>
        <strain evidence="7 8">FSL L7-1816</strain>
    </source>
</reference>